<dbReference type="OrthoDB" id="8903628at2"/>
<feature type="transmembrane region" description="Helical" evidence="1">
    <location>
        <begin position="202"/>
        <end position="229"/>
    </location>
</feature>
<gene>
    <name evidence="2" type="ORF">Tchar_02235</name>
</gene>
<comment type="caution">
    <text evidence="2">The sequence shown here is derived from an EMBL/GenBank/DDBJ whole genome shotgun (WGS) entry which is preliminary data.</text>
</comment>
<evidence type="ECO:0000313" key="3">
    <source>
        <dbReference type="Proteomes" id="UP000318294"/>
    </source>
</evidence>
<feature type="transmembrane region" description="Helical" evidence="1">
    <location>
        <begin position="23"/>
        <end position="46"/>
    </location>
</feature>
<protein>
    <submittedName>
        <fullName evidence="2">Permease MlaE</fullName>
    </submittedName>
</protein>
<dbReference type="EMBL" id="VJON01000043">
    <property type="protein sequence ID" value="TSE31755.1"/>
    <property type="molecule type" value="Genomic_DNA"/>
</dbReference>
<sequence length="262" mass="28232">MTAPHAEPPAPTLKPWRGWLDAWAHWGTLVLVTGRLLAWACLPSSYRGRYWSALAEQLVAASLPTVGWYAVLSALFGQMLIRIVVVTALSYGLTPYAVEMVVRVLVLELIPLTAALFVLLRVTLGHGQALRQLRASGAFDAAMRAGEDPLRLYVLPRMLGAVFATLLLVLVSAALALVLAYLNLYGLTPWALAGYTRAVGQIFDPAVTLVFVLKTLGCALAVAVVPQAGAFERTPVGEVRVLVRTAAVLLVVELLSLIGNYY</sequence>
<dbReference type="InterPro" id="IPR030802">
    <property type="entry name" value="Permease_MalE"/>
</dbReference>
<evidence type="ECO:0000313" key="2">
    <source>
        <dbReference type="EMBL" id="TSE31755.1"/>
    </source>
</evidence>
<dbReference type="RefSeq" id="WP_144329100.1">
    <property type="nucleotide sequence ID" value="NZ_VJON01000043.1"/>
</dbReference>
<proteinExistence type="predicted"/>
<keyword evidence="3" id="KW-1185">Reference proteome</keyword>
<feature type="transmembrane region" description="Helical" evidence="1">
    <location>
        <begin position="159"/>
        <end position="182"/>
    </location>
</feature>
<keyword evidence="1" id="KW-0812">Transmembrane</keyword>
<evidence type="ECO:0000256" key="1">
    <source>
        <dbReference type="SAM" id="Phobius"/>
    </source>
</evidence>
<reference evidence="2 3" key="1">
    <citation type="submission" date="2019-07" db="EMBL/GenBank/DDBJ databases">
        <title>Tepidimonas charontis SPSP-6 draft genome.</title>
        <authorList>
            <person name="Da Costa M.S."/>
            <person name="Froufe H.J.C."/>
            <person name="Egas C."/>
            <person name="Albuquerque L."/>
        </authorList>
    </citation>
    <scope>NUCLEOTIDE SEQUENCE [LARGE SCALE GENOMIC DNA]</scope>
    <source>
        <strain evidence="2 3">SPSP-6</strain>
    </source>
</reference>
<keyword evidence="1" id="KW-1133">Transmembrane helix</keyword>
<dbReference type="Proteomes" id="UP000318294">
    <property type="component" value="Unassembled WGS sequence"/>
</dbReference>
<dbReference type="AlphaFoldDB" id="A0A554X7E9"/>
<name>A0A554X7E9_9BURK</name>
<keyword evidence="1" id="KW-0472">Membrane</keyword>
<feature type="transmembrane region" description="Helical" evidence="1">
    <location>
        <begin position="101"/>
        <end position="124"/>
    </location>
</feature>
<feature type="transmembrane region" description="Helical" evidence="1">
    <location>
        <begin position="58"/>
        <end position="81"/>
    </location>
</feature>
<organism evidence="2 3">
    <name type="scientific">Tepidimonas charontis</name>
    <dbReference type="NCBI Taxonomy" id="2267262"/>
    <lineage>
        <taxon>Bacteria</taxon>
        <taxon>Pseudomonadati</taxon>
        <taxon>Pseudomonadota</taxon>
        <taxon>Betaproteobacteria</taxon>
        <taxon>Burkholderiales</taxon>
        <taxon>Tepidimonas</taxon>
    </lineage>
</organism>
<dbReference type="Pfam" id="PF02405">
    <property type="entry name" value="MlaE"/>
    <property type="match status" value="1"/>
</dbReference>
<dbReference type="GO" id="GO:0043190">
    <property type="term" value="C:ATP-binding cassette (ABC) transporter complex"/>
    <property type="evidence" value="ECO:0007669"/>
    <property type="project" value="InterPro"/>
</dbReference>
<accession>A0A554X7E9</accession>